<evidence type="ECO:0000313" key="3">
    <source>
        <dbReference type="Proteomes" id="UP000639643"/>
    </source>
</evidence>
<dbReference type="CDD" id="cd11579">
    <property type="entry name" value="Glyco_tran_WbsX"/>
    <property type="match status" value="1"/>
</dbReference>
<dbReference type="EMBL" id="WIGM01000105">
    <property type="protein sequence ID" value="KAF6840025.1"/>
    <property type="molecule type" value="Genomic_DNA"/>
</dbReference>
<keyword evidence="3" id="KW-1185">Reference proteome</keyword>
<name>A0A8H6NP71_9PEZI</name>
<protein>
    <submittedName>
        <fullName evidence="2">Uncharacterized protein</fullName>
    </submittedName>
</protein>
<dbReference type="PANTHER" id="PTHR41244:SF1">
    <property type="entry name" value="GLYCOSYLTRANSFERASE"/>
    <property type="match status" value="1"/>
</dbReference>
<keyword evidence="1" id="KW-1133">Transmembrane helix</keyword>
<keyword evidence="1" id="KW-0472">Membrane</keyword>
<feature type="transmembrane region" description="Helical" evidence="1">
    <location>
        <begin position="12"/>
        <end position="31"/>
    </location>
</feature>
<reference evidence="2" key="1">
    <citation type="journal article" date="2020" name="Phytopathology">
        <title>Genome Sequence Resources of Colletotrichum truncatum, C. plurivorum, C. musicola, and C. sojae: Four Species Pathogenic to Soybean (Glycine max).</title>
        <authorList>
            <person name="Rogerio F."/>
            <person name="Boufleur T.R."/>
            <person name="Ciampi-Guillardi M."/>
            <person name="Sukno S.A."/>
            <person name="Thon M.R."/>
            <person name="Massola Junior N.S."/>
            <person name="Baroncelli R."/>
        </authorList>
    </citation>
    <scope>NUCLEOTIDE SEQUENCE</scope>
    <source>
        <strain evidence="2">LFN0074</strain>
    </source>
</reference>
<dbReference type="InterPro" id="IPR032719">
    <property type="entry name" value="WbsX"/>
</dbReference>
<keyword evidence="1" id="KW-0812">Transmembrane</keyword>
<evidence type="ECO:0000313" key="2">
    <source>
        <dbReference type="EMBL" id="KAF6840025.1"/>
    </source>
</evidence>
<comment type="caution">
    <text evidence="2">The sequence shown here is derived from an EMBL/GenBank/DDBJ whole genome shotgun (WGS) entry which is preliminary data.</text>
</comment>
<gene>
    <name evidence="2" type="ORF">CMUS01_04074</name>
</gene>
<dbReference type="Proteomes" id="UP000639643">
    <property type="component" value="Unassembled WGS sequence"/>
</dbReference>
<dbReference type="AlphaFoldDB" id="A0A8H6NP71"/>
<accession>A0A8H6NP71</accession>
<dbReference type="PANTHER" id="PTHR41244">
    <property type="entry name" value="RHAMNAN SYNTHESIS F"/>
    <property type="match status" value="1"/>
</dbReference>
<sequence length="785" mass="88962">MTLQGRNGQRQWYTLLAVVLLLCWVKVLFFGSGPRADDESGADSGSPRYPDVSKVYGGRPYGLDGGGNSKPPPKSLHSAPDFKDKLVSYLPGKGKTGHFSGKLPEYSIKPIAYIFPQFHRIPENDKFWGENFTEWTNVQKITVNNLGVETPRPAKEVGFYNLLDLSTRKRYTETIKKSSIHGVVYHHYWFGYPVMDGVIQAMLKDGHPDVPFMLNWANEPWTVRWDGADTPSGTLLAQVYGGVEEWRRHYDWLVPFFKHPNYIRVNGKVQMMIYNPAHMGDKGKRMFDAWRLWASQDPAIGGMDVIETKLENDDPNSRGSTDAMNEFGFRSAGSWDANLWTQNWRAHRIWHRGAMVSWDNTPRHATDGGGMALVFAHPELWKRKTGSIIQMLRRIKGDPNPLGEENFFFINAFNEWGEGNTLESTTRYGNGYLKALDEAMAYADKHVAWAPHLLLQSDVIAKEVASNDTQVDVCVVIRDFHTLFPWQEPWTLRQTIESLREMRNTRWRAVVAGVHSDDEKRRIDYTLLDMNEPRVGNAEVPAEVQKKIEENPNGSEATDWAIKHLDEVSPGCGRAKYLLITNATNVYEPDTFDGLDKAEADIVGMNFESLESMRLADKARPEGFSWDQRCERFGSGTTQTCHSATADSELQDLGAVFIRMKRWRMERVELARSAAKGLGDGQLLRDLSKQASPWKWAAPADAVTKSCHLLHAEAMTTCLRSGRLWADLPEVEPYKGGGGCYSGAVLQGKFPGGKIPEQWDYARFDKDPFCMRLSQKQYDQVTGRE</sequence>
<dbReference type="OrthoDB" id="3474152at2759"/>
<evidence type="ECO:0000256" key="1">
    <source>
        <dbReference type="SAM" id="Phobius"/>
    </source>
</evidence>
<dbReference type="Pfam" id="PF14307">
    <property type="entry name" value="Glyco_tran_WbsX"/>
    <property type="match status" value="2"/>
</dbReference>
<dbReference type="Gene3D" id="3.20.20.80">
    <property type="entry name" value="Glycosidases"/>
    <property type="match status" value="1"/>
</dbReference>
<proteinExistence type="predicted"/>
<organism evidence="2 3">
    <name type="scientific">Colletotrichum musicola</name>
    <dbReference type="NCBI Taxonomy" id="2175873"/>
    <lineage>
        <taxon>Eukaryota</taxon>
        <taxon>Fungi</taxon>
        <taxon>Dikarya</taxon>
        <taxon>Ascomycota</taxon>
        <taxon>Pezizomycotina</taxon>
        <taxon>Sordariomycetes</taxon>
        <taxon>Hypocreomycetidae</taxon>
        <taxon>Glomerellales</taxon>
        <taxon>Glomerellaceae</taxon>
        <taxon>Colletotrichum</taxon>
        <taxon>Colletotrichum orchidearum species complex</taxon>
    </lineage>
</organism>